<keyword evidence="2" id="KW-1185">Reference proteome</keyword>
<sequence>MMDTLSVVAVINSDSAKTSLSQPTYVLTSGRSGEARQIGTYMNDVLTLDIGGISSTQVAQLLEMVRAMRAPETDRPVFEDDERWRNAESTGWTPEHVQALRDKLASRGNTVQLAAFDEAIANGGFLSRAELYDIGEYGAERRLNQWSTAFIIIQKELVADHALPKDAADAMLPDYGPGTGYRRLRGYSVAPEIVRLARA</sequence>
<accession>A0ABP7KAQ5</accession>
<reference evidence="2" key="1">
    <citation type="journal article" date="2019" name="Int. J. Syst. Evol. Microbiol.">
        <title>The Global Catalogue of Microorganisms (GCM) 10K type strain sequencing project: providing services to taxonomists for standard genome sequencing and annotation.</title>
        <authorList>
            <consortium name="The Broad Institute Genomics Platform"/>
            <consortium name="The Broad Institute Genome Sequencing Center for Infectious Disease"/>
            <person name="Wu L."/>
            <person name="Ma J."/>
        </authorList>
    </citation>
    <scope>NUCLEOTIDE SEQUENCE [LARGE SCALE GENOMIC DNA]</scope>
    <source>
        <strain evidence="2">JCM 17021</strain>
    </source>
</reference>
<organism evidence="1 2">
    <name type="scientific">Leifsonia kafniensis</name>
    <dbReference type="NCBI Taxonomy" id="475957"/>
    <lineage>
        <taxon>Bacteria</taxon>
        <taxon>Bacillati</taxon>
        <taxon>Actinomycetota</taxon>
        <taxon>Actinomycetes</taxon>
        <taxon>Micrococcales</taxon>
        <taxon>Microbacteriaceae</taxon>
        <taxon>Leifsonia</taxon>
    </lineage>
</organism>
<dbReference type="Proteomes" id="UP001501803">
    <property type="component" value="Unassembled WGS sequence"/>
</dbReference>
<evidence type="ECO:0000313" key="1">
    <source>
        <dbReference type="EMBL" id="GAA3871124.1"/>
    </source>
</evidence>
<comment type="caution">
    <text evidence="1">The sequence shown here is derived from an EMBL/GenBank/DDBJ whole genome shotgun (WGS) entry which is preliminary data.</text>
</comment>
<proteinExistence type="predicted"/>
<protein>
    <submittedName>
        <fullName evidence="1">Uncharacterized protein</fullName>
    </submittedName>
</protein>
<name>A0ABP7KAQ5_9MICO</name>
<evidence type="ECO:0000313" key="2">
    <source>
        <dbReference type="Proteomes" id="UP001501803"/>
    </source>
</evidence>
<dbReference type="EMBL" id="BAABCN010000002">
    <property type="protein sequence ID" value="GAA3871124.1"/>
    <property type="molecule type" value="Genomic_DNA"/>
</dbReference>
<gene>
    <name evidence="1" type="ORF">GCM10022381_12800</name>
</gene>